<dbReference type="EMBL" id="LKAM01000020">
    <property type="protein sequence ID" value="KUM45337.1"/>
    <property type="molecule type" value="Genomic_DNA"/>
</dbReference>
<dbReference type="AlphaFoldDB" id="A0A117NFL0"/>
<comment type="caution">
    <text evidence="1">The sequence shown here is derived from an EMBL/GenBank/DDBJ whole genome shotgun (WGS) entry which is preliminary data.</text>
</comment>
<proteinExistence type="predicted"/>
<reference evidence="1" key="1">
    <citation type="journal article" date="2015" name="Genome Biol. Evol.">
        <title>Organellar Genomes of White Spruce (Picea glauca): Assembly and Annotation.</title>
        <authorList>
            <person name="Jackman S.D."/>
            <person name="Warren R.L."/>
            <person name="Gibb E.A."/>
            <person name="Vandervalk B.P."/>
            <person name="Mohamadi H."/>
            <person name="Chu J."/>
            <person name="Raymond A."/>
            <person name="Pleasance S."/>
            <person name="Coope R."/>
            <person name="Wildung M.R."/>
            <person name="Ritland C.E."/>
            <person name="Bousquet J."/>
            <person name="Jones S.J."/>
            <person name="Bohlmann J."/>
            <person name="Birol I."/>
        </authorList>
    </citation>
    <scope>NUCLEOTIDE SEQUENCE [LARGE SCALE GENOMIC DNA]</scope>
    <source>
        <tissue evidence="1">Flushing bud</tissue>
    </source>
</reference>
<name>A0A117NFL0_PICGL</name>
<sequence>MDQLAMTRDLRLLLLGTLTRDYVKDSRQCKLAMMGTITMTPPNKTGYFTGHMQVVY</sequence>
<organism evidence="1">
    <name type="scientific">Picea glauca</name>
    <name type="common">White spruce</name>
    <name type="synonym">Pinus glauca</name>
    <dbReference type="NCBI Taxonomy" id="3330"/>
    <lineage>
        <taxon>Eukaryota</taxon>
        <taxon>Viridiplantae</taxon>
        <taxon>Streptophyta</taxon>
        <taxon>Embryophyta</taxon>
        <taxon>Tracheophyta</taxon>
        <taxon>Spermatophyta</taxon>
        <taxon>Pinopsida</taxon>
        <taxon>Pinidae</taxon>
        <taxon>Conifers I</taxon>
        <taxon>Pinales</taxon>
        <taxon>Pinaceae</taxon>
        <taxon>Picea</taxon>
    </lineage>
</organism>
<accession>A0A117NFL0</accession>
<protein>
    <submittedName>
        <fullName evidence="1">Uncharacterized protein</fullName>
    </submittedName>
</protein>
<keyword evidence="1" id="KW-0496">Mitochondrion</keyword>
<gene>
    <name evidence="1" type="ORF">ABT39_MTgene3410</name>
</gene>
<geneLocation type="mitochondrion" evidence="1"/>
<evidence type="ECO:0000313" key="1">
    <source>
        <dbReference type="EMBL" id="KUM45337.1"/>
    </source>
</evidence>